<dbReference type="KEGG" id="ska:CP970_01240"/>
<evidence type="ECO:0000313" key="2">
    <source>
        <dbReference type="Proteomes" id="UP000325529"/>
    </source>
</evidence>
<dbReference type="PANTHER" id="PTHR37310">
    <property type="entry name" value="CYTOPLASMIC PROTEIN-RELATED"/>
    <property type="match status" value="1"/>
</dbReference>
<keyword evidence="2" id="KW-1185">Reference proteome</keyword>
<dbReference type="EMBL" id="CP023699">
    <property type="protein sequence ID" value="QEU97013.1"/>
    <property type="molecule type" value="Genomic_DNA"/>
</dbReference>
<dbReference type="AlphaFoldDB" id="A0A5J6GPU9"/>
<gene>
    <name evidence="1" type="ORF">CP970_01240</name>
</gene>
<dbReference type="Pfam" id="PF03860">
    <property type="entry name" value="Csp"/>
    <property type="match status" value="1"/>
</dbReference>
<dbReference type="Proteomes" id="UP000325529">
    <property type="component" value="Chromosome"/>
</dbReference>
<name>A0A5J6GPU9_STRKN</name>
<sequence length="125" mass="13761">MPREVPQEARHEDLVRYLEDRFACVQACDDCVRVCAVRQGPADPGDTPRLNSACADVCDATARFLAEQGDQGDQDEQRVRIQVEWCRAICLQCASLCGLGSATDRCAQACRRCAKACDDFLTTMG</sequence>
<dbReference type="Gene3D" id="1.20.1270.360">
    <property type="match status" value="1"/>
</dbReference>
<dbReference type="InterPro" id="IPR005560">
    <property type="entry name" value="Csp_YhjQ"/>
</dbReference>
<accession>A0A5J6GPU9</accession>
<proteinExistence type="predicted"/>
<evidence type="ECO:0000313" key="1">
    <source>
        <dbReference type="EMBL" id="QEU97013.1"/>
    </source>
</evidence>
<protein>
    <submittedName>
        <fullName evidence="1">Ferredoxin</fullName>
    </submittedName>
</protein>
<reference evidence="1 2" key="1">
    <citation type="submission" date="2017-09" db="EMBL/GenBank/DDBJ databases">
        <authorList>
            <person name="Lee N."/>
            <person name="Cho B.-K."/>
        </authorList>
    </citation>
    <scope>NUCLEOTIDE SEQUENCE [LARGE SCALE GENOMIC DNA]</scope>
    <source>
        <strain evidence="1 2">ATCC 12853</strain>
    </source>
</reference>
<organism evidence="1 2">
    <name type="scientific">Streptomyces kanamyceticus</name>
    <dbReference type="NCBI Taxonomy" id="1967"/>
    <lineage>
        <taxon>Bacteria</taxon>
        <taxon>Bacillati</taxon>
        <taxon>Actinomycetota</taxon>
        <taxon>Actinomycetes</taxon>
        <taxon>Kitasatosporales</taxon>
        <taxon>Streptomycetaceae</taxon>
        <taxon>Streptomyces</taxon>
    </lineage>
</organism>
<dbReference type="OrthoDB" id="5396211at2"/>
<dbReference type="PANTHER" id="PTHR37310:SF1">
    <property type="entry name" value="CYTOPLASMIC PROTEIN"/>
    <property type="match status" value="1"/>
</dbReference>